<keyword evidence="3" id="KW-1185">Reference proteome</keyword>
<gene>
    <name evidence="2" type="ORF">GCM10011574_52130</name>
</gene>
<feature type="region of interest" description="Disordered" evidence="1">
    <location>
        <begin position="1"/>
        <end position="65"/>
    </location>
</feature>
<proteinExistence type="predicted"/>
<reference evidence="2" key="1">
    <citation type="journal article" date="2014" name="Int. J. Syst. Evol. Microbiol.">
        <title>Complete genome sequence of Corynebacterium casei LMG S-19264T (=DSM 44701T), isolated from a smear-ripened cheese.</title>
        <authorList>
            <consortium name="US DOE Joint Genome Institute (JGI-PGF)"/>
            <person name="Walter F."/>
            <person name="Albersmeier A."/>
            <person name="Kalinowski J."/>
            <person name="Ruckert C."/>
        </authorList>
    </citation>
    <scope>NUCLEOTIDE SEQUENCE</scope>
    <source>
        <strain evidence="2">CGMCC 4.7138</strain>
    </source>
</reference>
<reference evidence="2" key="2">
    <citation type="submission" date="2020-09" db="EMBL/GenBank/DDBJ databases">
        <authorList>
            <person name="Sun Q."/>
            <person name="Zhou Y."/>
        </authorList>
    </citation>
    <scope>NUCLEOTIDE SEQUENCE</scope>
    <source>
        <strain evidence="2">CGMCC 4.7138</strain>
    </source>
</reference>
<dbReference type="EMBL" id="BMMN01000011">
    <property type="protein sequence ID" value="GGO23152.1"/>
    <property type="molecule type" value="Genomic_DNA"/>
</dbReference>
<accession>A0A8H9H6J9</accession>
<evidence type="ECO:0000313" key="2">
    <source>
        <dbReference type="EMBL" id="GGO23152.1"/>
    </source>
</evidence>
<name>A0A8H9H6J9_9ACTN</name>
<protein>
    <submittedName>
        <fullName evidence="2">Uncharacterized protein</fullName>
    </submittedName>
</protein>
<comment type="caution">
    <text evidence="2">The sequence shown here is derived from an EMBL/GenBank/DDBJ whole genome shotgun (WGS) entry which is preliminary data.</text>
</comment>
<organism evidence="2 3">
    <name type="scientific">Microbispora bryophytorum</name>
    <dbReference type="NCBI Taxonomy" id="1460882"/>
    <lineage>
        <taxon>Bacteria</taxon>
        <taxon>Bacillati</taxon>
        <taxon>Actinomycetota</taxon>
        <taxon>Actinomycetes</taxon>
        <taxon>Streptosporangiales</taxon>
        <taxon>Streptosporangiaceae</taxon>
        <taxon>Microbispora</taxon>
    </lineage>
</organism>
<dbReference type="AlphaFoldDB" id="A0A8H9H6J9"/>
<evidence type="ECO:0000256" key="1">
    <source>
        <dbReference type="SAM" id="MobiDB-lite"/>
    </source>
</evidence>
<sequence>MNRFLASPAPTWTDRMPSSTSPDGGIASEAARRALPGDGLMRYGSAPGRDSAVMPAAPQNGIDHE</sequence>
<evidence type="ECO:0000313" key="3">
    <source>
        <dbReference type="Proteomes" id="UP000653480"/>
    </source>
</evidence>
<dbReference type="Proteomes" id="UP000653480">
    <property type="component" value="Unassembled WGS sequence"/>
</dbReference>